<dbReference type="EMBL" id="CM046391">
    <property type="protein sequence ID" value="KAI8559016.1"/>
    <property type="molecule type" value="Genomic_DNA"/>
</dbReference>
<reference evidence="1" key="1">
    <citation type="submission" date="2022-02" db="EMBL/GenBank/DDBJ databases">
        <title>Plant Genome Project.</title>
        <authorList>
            <person name="Zhang R.-G."/>
        </authorList>
    </citation>
    <scope>NUCLEOTIDE SEQUENCE</scope>
    <source>
        <strain evidence="1">AT1</strain>
    </source>
</reference>
<name>A0ACC0P0F0_RHOML</name>
<evidence type="ECO:0000313" key="2">
    <source>
        <dbReference type="Proteomes" id="UP001062846"/>
    </source>
</evidence>
<evidence type="ECO:0000313" key="1">
    <source>
        <dbReference type="EMBL" id="KAI8559016.1"/>
    </source>
</evidence>
<dbReference type="Proteomes" id="UP001062846">
    <property type="component" value="Chromosome 4"/>
</dbReference>
<protein>
    <submittedName>
        <fullName evidence="1">Uncharacterized protein</fullName>
    </submittedName>
</protein>
<sequence length="154" mass="17164">MWTPFGRDSRLLQQLPRLPSIPVRWIILGFQLISKVSSLHFLSFYPSRLLETLSLSLIVAVALLSLKGTVALLSRTKGSCIGLTQLIGNVHIVMLVGLNNLCVPIRHLMISDQTDFSHTYSTRRALRSERFRSSEQYRSGAPSAGTARCRPKAS</sequence>
<proteinExistence type="predicted"/>
<accession>A0ACC0P0F0</accession>
<keyword evidence="2" id="KW-1185">Reference proteome</keyword>
<organism evidence="1 2">
    <name type="scientific">Rhododendron molle</name>
    <name type="common">Chinese azalea</name>
    <name type="synonym">Azalea mollis</name>
    <dbReference type="NCBI Taxonomy" id="49168"/>
    <lineage>
        <taxon>Eukaryota</taxon>
        <taxon>Viridiplantae</taxon>
        <taxon>Streptophyta</taxon>
        <taxon>Embryophyta</taxon>
        <taxon>Tracheophyta</taxon>
        <taxon>Spermatophyta</taxon>
        <taxon>Magnoliopsida</taxon>
        <taxon>eudicotyledons</taxon>
        <taxon>Gunneridae</taxon>
        <taxon>Pentapetalae</taxon>
        <taxon>asterids</taxon>
        <taxon>Ericales</taxon>
        <taxon>Ericaceae</taxon>
        <taxon>Ericoideae</taxon>
        <taxon>Rhodoreae</taxon>
        <taxon>Rhododendron</taxon>
    </lineage>
</organism>
<gene>
    <name evidence="1" type="ORF">RHMOL_Rhmol04G0141500</name>
</gene>
<comment type="caution">
    <text evidence="1">The sequence shown here is derived from an EMBL/GenBank/DDBJ whole genome shotgun (WGS) entry which is preliminary data.</text>
</comment>